<evidence type="ECO:0000313" key="3">
    <source>
        <dbReference type="Proteomes" id="UP000824782"/>
    </source>
</evidence>
<gene>
    <name evidence="2" type="ORF">GDO81_007513</name>
</gene>
<proteinExistence type="predicted"/>
<name>A0AAV7C8P8_ENGPU</name>
<dbReference type="AlphaFoldDB" id="A0AAV7C8P8"/>
<keyword evidence="1" id="KW-1133">Transmembrane helix</keyword>
<keyword evidence="3" id="KW-1185">Reference proteome</keyword>
<sequence length="81" mass="8823">MLVASSVFHCICVFVSAILHSILLVFIFHRKVYIITNATFTTVVALVSMGASTAVTELGFCMDMEPTASCPICCVYTVLNR</sequence>
<comment type="caution">
    <text evidence="2">The sequence shown here is derived from an EMBL/GenBank/DDBJ whole genome shotgun (WGS) entry which is preliminary data.</text>
</comment>
<dbReference type="Proteomes" id="UP000824782">
    <property type="component" value="Unassembled WGS sequence"/>
</dbReference>
<keyword evidence="1" id="KW-0812">Transmembrane</keyword>
<evidence type="ECO:0000313" key="2">
    <source>
        <dbReference type="EMBL" id="KAG8581016.1"/>
    </source>
</evidence>
<organism evidence="2 3">
    <name type="scientific">Engystomops pustulosus</name>
    <name type="common">Tungara frog</name>
    <name type="synonym">Physalaemus pustulosus</name>
    <dbReference type="NCBI Taxonomy" id="76066"/>
    <lineage>
        <taxon>Eukaryota</taxon>
        <taxon>Metazoa</taxon>
        <taxon>Chordata</taxon>
        <taxon>Craniata</taxon>
        <taxon>Vertebrata</taxon>
        <taxon>Euteleostomi</taxon>
        <taxon>Amphibia</taxon>
        <taxon>Batrachia</taxon>
        <taxon>Anura</taxon>
        <taxon>Neobatrachia</taxon>
        <taxon>Hyloidea</taxon>
        <taxon>Leptodactylidae</taxon>
        <taxon>Leiuperinae</taxon>
        <taxon>Engystomops</taxon>
    </lineage>
</organism>
<feature type="transmembrane region" description="Helical" evidence="1">
    <location>
        <begin position="34"/>
        <end position="55"/>
    </location>
</feature>
<keyword evidence="1" id="KW-0472">Membrane</keyword>
<feature type="transmembrane region" description="Helical" evidence="1">
    <location>
        <begin position="6"/>
        <end position="27"/>
    </location>
</feature>
<evidence type="ECO:0000256" key="1">
    <source>
        <dbReference type="SAM" id="Phobius"/>
    </source>
</evidence>
<protein>
    <submittedName>
        <fullName evidence="2">Uncharacterized protein</fullName>
    </submittedName>
</protein>
<accession>A0AAV7C8P8</accession>
<reference evidence="2" key="1">
    <citation type="thesis" date="2020" institute="ProQuest LLC" country="789 East Eisenhower Parkway, Ann Arbor, MI, USA">
        <title>Comparative Genomics and Chromosome Evolution.</title>
        <authorList>
            <person name="Mudd A.B."/>
        </authorList>
    </citation>
    <scope>NUCLEOTIDE SEQUENCE</scope>
    <source>
        <strain evidence="2">237g6f4</strain>
        <tissue evidence="2">Blood</tissue>
    </source>
</reference>
<dbReference type="EMBL" id="WNYA01000003">
    <property type="protein sequence ID" value="KAG8581016.1"/>
    <property type="molecule type" value="Genomic_DNA"/>
</dbReference>